<comment type="subcellular location">
    <subcellularLocation>
        <location evidence="1">Cytoplasm</location>
    </subcellularLocation>
</comment>
<dbReference type="EC" id="2.1.1.77" evidence="3"/>
<evidence type="ECO:0000256" key="8">
    <source>
        <dbReference type="ARBA" id="ARBA00022691"/>
    </source>
</evidence>
<protein>
    <recommendedName>
        <fullName evidence="4">Protein-L-isoaspartate O-methyltransferase</fullName>
        <ecNumber evidence="3">2.1.1.77</ecNumber>
    </recommendedName>
    <alternativeName>
        <fullName evidence="11">L-isoaspartyl protein carboxyl methyltransferase</fullName>
    </alternativeName>
    <alternativeName>
        <fullName evidence="9">Protein L-isoaspartyl methyltransferase</fullName>
    </alternativeName>
    <alternativeName>
        <fullName evidence="10">Protein-beta-aspartate methyltransferase</fullName>
    </alternativeName>
</protein>
<sequence length="233" mass="24846">MQTRRQVPAQPSQSDGASALAQAKAAFLLTMRARGIQDLDVLRALEMVPREIFVPHRYADLARRQLALPLRCGQTLPEPWLAARMIEVLAPSSSHRVLEIGTGSGYATALLARLAREVISIERFQSLAIEAAARLEQLGIDNAGVTWGDGAAIGPAAGPFDRIIVQGSLSEIPAPLIAALAADGVLVTARPDPSAPARQRVVRIARNEAGDFEETPICPCRLQAILPGEAQAL</sequence>
<evidence type="ECO:0000256" key="5">
    <source>
        <dbReference type="ARBA" id="ARBA00022490"/>
    </source>
</evidence>
<evidence type="ECO:0000256" key="1">
    <source>
        <dbReference type="ARBA" id="ARBA00004496"/>
    </source>
</evidence>
<keyword evidence="5" id="KW-0963">Cytoplasm</keyword>
<dbReference type="EMBL" id="CP136862">
    <property type="protein sequence ID" value="WOJ90523.1"/>
    <property type="molecule type" value="Genomic_DNA"/>
</dbReference>
<evidence type="ECO:0000313" key="12">
    <source>
        <dbReference type="EMBL" id="WOJ90523.1"/>
    </source>
</evidence>
<comment type="similarity">
    <text evidence="2">Belongs to the methyltransferase superfamily. L-isoaspartyl/D-aspartyl protein methyltransferase family.</text>
</comment>
<evidence type="ECO:0000256" key="3">
    <source>
        <dbReference type="ARBA" id="ARBA00011890"/>
    </source>
</evidence>
<evidence type="ECO:0000256" key="6">
    <source>
        <dbReference type="ARBA" id="ARBA00022603"/>
    </source>
</evidence>
<evidence type="ECO:0000256" key="7">
    <source>
        <dbReference type="ARBA" id="ARBA00022679"/>
    </source>
</evidence>
<accession>A0ABZ0HTJ1</accession>
<evidence type="ECO:0000256" key="4">
    <source>
        <dbReference type="ARBA" id="ARBA00013346"/>
    </source>
</evidence>
<dbReference type="Pfam" id="PF01135">
    <property type="entry name" value="PCMT"/>
    <property type="match status" value="1"/>
</dbReference>
<gene>
    <name evidence="12" type="ORF">RZS28_04290</name>
</gene>
<name>A0ABZ0HTJ1_9HYPH</name>
<dbReference type="RefSeq" id="WP_407340046.1">
    <property type="nucleotide sequence ID" value="NZ_CP136862.1"/>
</dbReference>
<dbReference type="PANTHER" id="PTHR11579:SF0">
    <property type="entry name" value="PROTEIN-L-ISOASPARTATE(D-ASPARTATE) O-METHYLTRANSFERASE"/>
    <property type="match status" value="1"/>
</dbReference>
<evidence type="ECO:0000313" key="13">
    <source>
        <dbReference type="Proteomes" id="UP001626536"/>
    </source>
</evidence>
<organism evidence="12 13">
    <name type="scientific">Methylocapsa polymorpha</name>
    <dbReference type="NCBI Taxonomy" id="3080828"/>
    <lineage>
        <taxon>Bacteria</taxon>
        <taxon>Pseudomonadati</taxon>
        <taxon>Pseudomonadota</taxon>
        <taxon>Alphaproteobacteria</taxon>
        <taxon>Hyphomicrobiales</taxon>
        <taxon>Beijerinckiaceae</taxon>
        <taxon>Methylocapsa</taxon>
    </lineage>
</organism>
<dbReference type="CDD" id="cd02440">
    <property type="entry name" value="AdoMet_MTases"/>
    <property type="match status" value="1"/>
</dbReference>
<dbReference type="InterPro" id="IPR000682">
    <property type="entry name" value="PCMT"/>
</dbReference>
<proteinExistence type="inferred from homology"/>
<dbReference type="PANTHER" id="PTHR11579">
    <property type="entry name" value="PROTEIN-L-ISOASPARTATE O-METHYLTRANSFERASE"/>
    <property type="match status" value="1"/>
</dbReference>
<evidence type="ECO:0000256" key="10">
    <source>
        <dbReference type="ARBA" id="ARBA00031323"/>
    </source>
</evidence>
<keyword evidence="6" id="KW-0489">Methyltransferase</keyword>
<dbReference type="Proteomes" id="UP001626536">
    <property type="component" value="Chromosome"/>
</dbReference>
<dbReference type="InterPro" id="IPR029063">
    <property type="entry name" value="SAM-dependent_MTases_sf"/>
</dbReference>
<dbReference type="SUPFAM" id="SSF53335">
    <property type="entry name" value="S-adenosyl-L-methionine-dependent methyltransferases"/>
    <property type="match status" value="1"/>
</dbReference>
<dbReference type="Gene3D" id="3.40.50.150">
    <property type="entry name" value="Vaccinia Virus protein VP39"/>
    <property type="match status" value="1"/>
</dbReference>
<keyword evidence="8" id="KW-0949">S-adenosyl-L-methionine</keyword>
<evidence type="ECO:0000256" key="11">
    <source>
        <dbReference type="ARBA" id="ARBA00031350"/>
    </source>
</evidence>
<evidence type="ECO:0000256" key="2">
    <source>
        <dbReference type="ARBA" id="ARBA00005369"/>
    </source>
</evidence>
<keyword evidence="7" id="KW-0808">Transferase</keyword>
<reference evidence="12 13" key="1">
    <citation type="submission" date="2023-10" db="EMBL/GenBank/DDBJ databases">
        <title>Novel methanotroph of the genus Methylocapsa from a subarctic wetland.</title>
        <authorList>
            <person name="Belova S.E."/>
            <person name="Oshkin I.Y."/>
            <person name="Miroshnikov K."/>
            <person name="Dedysh S.N."/>
        </authorList>
    </citation>
    <scope>NUCLEOTIDE SEQUENCE [LARGE SCALE GENOMIC DNA]</scope>
    <source>
        <strain evidence="12 13">RX1</strain>
    </source>
</reference>
<evidence type="ECO:0000256" key="9">
    <source>
        <dbReference type="ARBA" id="ARBA00030757"/>
    </source>
</evidence>
<keyword evidence="13" id="KW-1185">Reference proteome</keyword>